<name>A0A1P8UJ26_9GAMM</name>
<proteinExistence type="predicted"/>
<dbReference type="OrthoDB" id="9781892at2"/>
<dbReference type="KEGG" id="afy:BW247_12560"/>
<keyword evidence="2" id="KW-0808">Transferase</keyword>
<keyword evidence="4" id="KW-1185">Reference proteome</keyword>
<evidence type="ECO:0000313" key="4">
    <source>
        <dbReference type="Proteomes" id="UP000243807"/>
    </source>
</evidence>
<dbReference type="CDD" id="cd03789">
    <property type="entry name" value="GT9_LPS_heptosyltransferase"/>
    <property type="match status" value="1"/>
</dbReference>
<dbReference type="GO" id="GO:0008713">
    <property type="term" value="F:ADP-heptose-lipopolysaccharide heptosyltransferase activity"/>
    <property type="evidence" value="ECO:0007669"/>
    <property type="project" value="TreeGrafter"/>
</dbReference>
<dbReference type="PANTHER" id="PTHR30160">
    <property type="entry name" value="TETRAACYLDISACCHARIDE 4'-KINASE-RELATED"/>
    <property type="match status" value="1"/>
</dbReference>
<dbReference type="SUPFAM" id="SSF53756">
    <property type="entry name" value="UDP-Glycosyltransferase/glycogen phosphorylase"/>
    <property type="match status" value="1"/>
</dbReference>
<organism evidence="3 4">
    <name type="scientific">Acidihalobacter ferrooxydans</name>
    <dbReference type="NCBI Taxonomy" id="1765967"/>
    <lineage>
        <taxon>Bacteria</taxon>
        <taxon>Pseudomonadati</taxon>
        <taxon>Pseudomonadota</taxon>
        <taxon>Gammaproteobacteria</taxon>
        <taxon>Chromatiales</taxon>
        <taxon>Ectothiorhodospiraceae</taxon>
        <taxon>Acidihalobacter</taxon>
    </lineage>
</organism>
<dbReference type="PANTHER" id="PTHR30160:SF1">
    <property type="entry name" value="LIPOPOLYSACCHARIDE 1,2-N-ACETYLGLUCOSAMINETRANSFERASE-RELATED"/>
    <property type="match status" value="1"/>
</dbReference>
<protein>
    <recommendedName>
        <fullName evidence="5">Glycosyl transferase family 9</fullName>
    </recommendedName>
</protein>
<dbReference type="GO" id="GO:0009244">
    <property type="term" value="P:lipopolysaccharide core region biosynthetic process"/>
    <property type="evidence" value="ECO:0007669"/>
    <property type="project" value="TreeGrafter"/>
</dbReference>
<sequence>MTILGTATNPAFLIIRRDNIGDLVCTTPLLHALRRQLPTARIDCLVTRYNRAVLNGNPDIDALHAYTKAKHRDQGESALAIHWQRLRMVMDLRQRHFDWILLPGGASASALRFARWIGGDQVLIRDDQDKVAGEHEVEQCCHLLTRLGLEYEAPPTRVYPSADEADAAEETLVARLGTRPKHLIGLHISARKPTQRWPAEAFAELARALTGPDTAFILLWAPGAEDNAKHPGDDTKARKILELTAGLPIVPMATTRLEELVAALSLCDTVICGDGGAMHLSAGLNKPIVCLFGQSTAARWHPWGPRHEVLQPQSRNVRDVSVAAVAAAYRRLMP</sequence>
<evidence type="ECO:0000256" key="1">
    <source>
        <dbReference type="ARBA" id="ARBA00022676"/>
    </source>
</evidence>
<accession>A0A1P8UJ26</accession>
<dbReference type="Gene3D" id="3.40.50.2000">
    <property type="entry name" value="Glycogen Phosphorylase B"/>
    <property type="match status" value="2"/>
</dbReference>
<dbReference type="STRING" id="1765967.BW247_12560"/>
<evidence type="ECO:0008006" key="5">
    <source>
        <dbReference type="Google" id="ProtNLM"/>
    </source>
</evidence>
<dbReference type="AlphaFoldDB" id="A0A1P8UJ26"/>
<dbReference type="InterPro" id="IPR002201">
    <property type="entry name" value="Glyco_trans_9"/>
</dbReference>
<reference evidence="3 4" key="1">
    <citation type="submission" date="2017-01" db="EMBL/GenBank/DDBJ databases">
        <title>Draft sequence of Acidihalobacter ferrooxidans strain DSM 14175 (strain V8).</title>
        <authorList>
            <person name="Khaleque H.N."/>
            <person name="Ramsay J.P."/>
            <person name="Murphy R.J.T."/>
            <person name="Kaksonen A.H."/>
            <person name="Boxall N.J."/>
            <person name="Watkin E.L.J."/>
        </authorList>
    </citation>
    <scope>NUCLEOTIDE SEQUENCE [LARGE SCALE GENOMIC DNA]</scope>
    <source>
        <strain evidence="3 4">V8</strain>
    </source>
</reference>
<evidence type="ECO:0000256" key="2">
    <source>
        <dbReference type="ARBA" id="ARBA00022679"/>
    </source>
</evidence>
<dbReference type="Proteomes" id="UP000243807">
    <property type="component" value="Chromosome"/>
</dbReference>
<evidence type="ECO:0000313" key="3">
    <source>
        <dbReference type="EMBL" id="APZ43817.1"/>
    </source>
</evidence>
<dbReference type="InterPro" id="IPR051199">
    <property type="entry name" value="LPS_LOS_Heptosyltrfase"/>
</dbReference>
<dbReference type="GO" id="GO:0005829">
    <property type="term" value="C:cytosol"/>
    <property type="evidence" value="ECO:0007669"/>
    <property type="project" value="TreeGrafter"/>
</dbReference>
<keyword evidence="1" id="KW-0328">Glycosyltransferase</keyword>
<dbReference type="EMBL" id="CP019434">
    <property type="protein sequence ID" value="APZ43817.1"/>
    <property type="molecule type" value="Genomic_DNA"/>
</dbReference>
<gene>
    <name evidence="3" type="ORF">BW247_12560</name>
</gene>
<dbReference type="Pfam" id="PF01075">
    <property type="entry name" value="Glyco_transf_9"/>
    <property type="match status" value="1"/>
</dbReference>